<evidence type="ECO:0000256" key="1">
    <source>
        <dbReference type="ARBA" id="ARBA00022527"/>
    </source>
</evidence>
<comment type="caution">
    <text evidence="9">The sequence shown here is derived from an EMBL/GenBank/DDBJ whole genome shotgun (WGS) entry which is preliminary data.</text>
</comment>
<accession>A0AAU9X6G3</accession>
<dbReference type="Pfam" id="PF00069">
    <property type="entry name" value="Pkinase"/>
    <property type="match status" value="1"/>
</dbReference>
<feature type="domain" description="Protein kinase" evidence="8">
    <location>
        <begin position="54"/>
        <end position="313"/>
    </location>
</feature>
<dbReference type="PANTHER" id="PTHR11584:SF369">
    <property type="entry name" value="MITOGEN-ACTIVATED PROTEIN KINASE KINASE KINASE 19-RELATED"/>
    <property type="match status" value="1"/>
</dbReference>
<gene>
    <name evidence="9" type="ORF">PMEA_00018612</name>
</gene>
<name>A0AAU9X6G3_9CNID</name>
<evidence type="ECO:0000256" key="4">
    <source>
        <dbReference type="ARBA" id="ARBA00022777"/>
    </source>
</evidence>
<dbReference type="AlphaFoldDB" id="A0AAU9X6G3"/>
<dbReference type="GO" id="GO:0035556">
    <property type="term" value="P:intracellular signal transduction"/>
    <property type="evidence" value="ECO:0007669"/>
    <property type="project" value="UniProtKB-ARBA"/>
</dbReference>
<dbReference type="SUPFAM" id="SSF56112">
    <property type="entry name" value="Protein kinase-like (PK-like)"/>
    <property type="match status" value="1"/>
</dbReference>
<evidence type="ECO:0000256" key="2">
    <source>
        <dbReference type="ARBA" id="ARBA00022679"/>
    </source>
</evidence>
<organism evidence="9 10">
    <name type="scientific">Pocillopora meandrina</name>
    <dbReference type="NCBI Taxonomy" id="46732"/>
    <lineage>
        <taxon>Eukaryota</taxon>
        <taxon>Metazoa</taxon>
        <taxon>Cnidaria</taxon>
        <taxon>Anthozoa</taxon>
        <taxon>Hexacorallia</taxon>
        <taxon>Scleractinia</taxon>
        <taxon>Astrocoeniina</taxon>
        <taxon>Pocilloporidae</taxon>
        <taxon>Pocillopora</taxon>
    </lineage>
</organism>
<sequence>MLVLLRVCVIKYSLIAYHYKRSLLPPVKSRSRLPNLNSQGTQLFYLKAHPFRMWKVDECIGAGAYGKVYKCNIPRESYGGLCAVKIVKIEPQYTRSRKEVMLLKNEINILKRIRHDRVVAYYESAEKDNHLHLFMELMTGGSLSDHIKEKKVLSERESRKYTKQMLEGVSFLHSENVIHRDIKGSNVLLDQDRNVKLADFGLSKIIQKIGSKTTLLSHCGTLYWMAPEIFWGKGYGRKVDIWSVGCTVVEMLTGSPPLGDLEAAAAIFRIGSKPTVPKLPKDTSKATKDLIAAALTWNPQKRPWSNDLLNEFF</sequence>
<evidence type="ECO:0000259" key="8">
    <source>
        <dbReference type="PROSITE" id="PS50011"/>
    </source>
</evidence>
<dbReference type="InterPro" id="IPR011009">
    <property type="entry name" value="Kinase-like_dom_sf"/>
</dbReference>
<dbReference type="PANTHER" id="PTHR11584">
    <property type="entry name" value="SERINE/THREONINE PROTEIN KINASE"/>
    <property type="match status" value="1"/>
</dbReference>
<keyword evidence="1 7" id="KW-0723">Serine/threonine-protein kinase</keyword>
<keyword evidence="4" id="KW-0418">Kinase</keyword>
<dbReference type="GO" id="GO:0005524">
    <property type="term" value="F:ATP binding"/>
    <property type="evidence" value="ECO:0007669"/>
    <property type="project" value="UniProtKB-UniRule"/>
</dbReference>
<keyword evidence="10" id="KW-1185">Reference proteome</keyword>
<keyword evidence="3 6" id="KW-0547">Nucleotide-binding</keyword>
<dbReference type="PROSITE" id="PS00108">
    <property type="entry name" value="PROTEIN_KINASE_ST"/>
    <property type="match status" value="1"/>
</dbReference>
<evidence type="ECO:0000256" key="5">
    <source>
        <dbReference type="ARBA" id="ARBA00022840"/>
    </source>
</evidence>
<dbReference type="InterPro" id="IPR000719">
    <property type="entry name" value="Prot_kinase_dom"/>
</dbReference>
<dbReference type="Proteomes" id="UP001159428">
    <property type="component" value="Unassembled WGS sequence"/>
</dbReference>
<evidence type="ECO:0000256" key="7">
    <source>
        <dbReference type="RuleBase" id="RU000304"/>
    </source>
</evidence>
<dbReference type="EMBL" id="CALNXJ010000032">
    <property type="protein sequence ID" value="CAH3138807.1"/>
    <property type="molecule type" value="Genomic_DNA"/>
</dbReference>
<comment type="similarity">
    <text evidence="7">Belongs to the protein kinase superfamily.</text>
</comment>
<dbReference type="PROSITE" id="PS00107">
    <property type="entry name" value="PROTEIN_KINASE_ATP"/>
    <property type="match status" value="1"/>
</dbReference>
<evidence type="ECO:0000313" key="9">
    <source>
        <dbReference type="EMBL" id="CAH3138807.1"/>
    </source>
</evidence>
<reference evidence="9 10" key="1">
    <citation type="submission" date="2022-05" db="EMBL/GenBank/DDBJ databases">
        <authorList>
            <consortium name="Genoscope - CEA"/>
            <person name="William W."/>
        </authorList>
    </citation>
    <scope>NUCLEOTIDE SEQUENCE [LARGE SCALE GENOMIC DNA]</scope>
</reference>
<evidence type="ECO:0000256" key="3">
    <source>
        <dbReference type="ARBA" id="ARBA00022741"/>
    </source>
</evidence>
<evidence type="ECO:0000256" key="6">
    <source>
        <dbReference type="PROSITE-ProRule" id="PRU10141"/>
    </source>
</evidence>
<feature type="binding site" evidence="6">
    <location>
        <position position="85"/>
    </location>
    <ligand>
        <name>ATP</name>
        <dbReference type="ChEBI" id="CHEBI:30616"/>
    </ligand>
</feature>
<dbReference type="InterPro" id="IPR017441">
    <property type="entry name" value="Protein_kinase_ATP_BS"/>
</dbReference>
<dbReference type="Gene3D" id="1.10.510.10">
    <property type="entry name" value="Transferase(Phosphotransferase) domain 1"/>
    <property type="match status" value="1"/>
</dbReference>
<proteinExistence type="inferred from homology"/>
<keyword evidence="2" id="KW-0808">Transferase</keyword>
<dbReference type="SMART" id="SM00220">
    <property type="entry name" value="S_TKc"/>
    <property type="match status" value="1"/>
</dbReference>
<evidence type="ECO:0000313" key="10">
    <source>
        <dbReference type="Proteomes" id="UP001159428"/>
    </source>
</evidence>
<dbReference type="InterPro" id="IPR008271">
    <property type="entry name" value="Ser/Thr_kinase_AS"/>
</dbReference>
<keyword evidence="5 6" id="KW-0067">ATP-binding</keyword>
<protein>
    <recommendedName>
        <fullName evidence="8">Protein kinase domain-containing protein</fullName>
    </recommendedName>
</protein>
<dbReference type="GO" id="GO:0004674">
    <property type="term" value="F:protein serine/threonine kinase activity"/>
    <property type="evidence" value="ECO:0007669"/>
    <property type="project" value="UniProtKB-KW"/>
</dbReference>
<dbReference type="FunFam" id="1.10.510.10:FF:000571">
    <property type="entry name" value="Maternal embryonic leucine zipper kinase"/>
    <property type="match status" value="1"/>
</dbReference>
<dbReference type="PROSITE" id="PS50011">
    <property type="entry name" value="PROTEIN_KINASE_DOM"/>
    <property type="match status" value="1"/>
</dbReference>